<reference evidence="1" key="1">
    <citation type="submission" date="2018-05" db="EMBL/GenBank/DDBJ databases">
        <authorList>
            <person name="Lanie J.A."/>
            <person name="Ng W.-L."/>
            <person name="Kazmierczak K.M."/>
            <person name="Andrzejewski T.M."/>
            <person name="Davidsen T.M."/>
            <person name="Wayne K.J."/>
            <person name="Tettelin H."/>
            <person name="Glass J.I."/>
            <person name="Rusch D."/>
            <person name="Podicherti R."/>
            <person name="Tsui H.-C.T."/>
            <person name="Winkler M.E."/>
        </authorList>
    </citation>
    <scope>NUCLEOTIDE SEQUENCE</scope>
</reference>
<evidence type="ECO:0000313" key="1">
    <source>
        <dbReference type="EMBL" id="SVA61383.1"/>
    </source>
</evidence>
<proteinExistence type="predicted"/>
<dbReference type="EMBL" id="UINC01014382">
    <property type="protein sequence ID" value="SVA61383.1"/>
    <property type="molecule type" value="Genomic_DNA"/>
</dbReference>
<protein>
    <submittedName>
        <fullName evidence="1">Uncharacterized protein</fullName>
    </submittedName>
</protein>
<gene>
    <name evidence="1" type="ORF">METZ01_LOCUS114237</name>
</gene>
<name>A0A381XAZ4_9ZZZZ</name>
<accession>A0A381XAZ4</accession>
<sequence>MEFSSFGSCDKGCQSGNVLERQNNKYNWPGNSRFVLENCCTIHKSVTAYNAALRCGSKLNSFS</sequence>
<dbReference type="AlphaFoldDB" id="A0A381XAZ4"/>
<organism evidence="1">
    <name type="scientific">marine metagenome</name>
    <dbReference type="NCBI Taxonomy" id="408172"/>
    <lineage>
        <taxon>unclassified sequences</taxon>
        <taxon>metagenomes</taxon>
        <taxon>ecological metagenomes</taxon>
    </lineage>
</organism>